<dbReference type="InterPro" id="IPR007138">
    <property type="entry name" value="ABM_dom"/>
</dbReference>
<dbReference type="RefSeq" id="WP_115331381.1">
    <property type="nucleotide sequence ID" value="NZ_CAAAHP010000002.1"/>
</dbReference>
<dbReference type="OrthoDB" id="6105906at2"/>
<dbReference type="Pfam" id="PF03992">
    <property type="entry name" value="ABM"/>
    <property type="match status" value="1"/>
</dbReference>
<keyword evidence="3" id="KW-1185">Reference proteome</keyword>
<feature type="domain" description="ABM" evidence="1">
    <location>
        <begin position="1"/>
        <end position="56"/>
    </location>
</feature>
<evidence type="ECO:0000259" key="1">
    <source>
        <dbReference type="Pfam" id="PF03992"/>
    </source>
</evidence>
<sequence>MFAVIYRAFIKPGYEAQYQDAWRQVASYFVQYRGALGSCLHKTQEGMWLAYSRWPDKVTRDASWPGENAPSEILPGKIKKAIVTIQNCIDQTHKFPEIAMEVIDDLLTTSQLKA</sequence>
<proteinExistence type="predicted"/>
<evidence type="ECO:0000313" key="3">
    <source>
        <dbReference type="Proteomes" id="UP000254794"/>
    </source>
</evidence>
<dbReference type="AlphaFoldDB" id="A0A378JKK5"/>
<dbReference type="EMBL" id="UGOD01000001">
    <property type="protein sequence ID" value="STX51765.1"/>
    <property type="molecule type" value="Genomic_DNA"/>
</dbReference>
<gene>
    <name evidence="2" type="ORF">NCTC13316_01863</name>
</gene>
<dbReference type="Proteomes" id="UP000254794">
    <property type="component" value="Unassembled WGS sequence"/>
</dbReference>
<dbReference type="SUPFAM" id="SSF54909">
    <property type="entry name" value="Dimeric alpha+beta barrel"/>
    <property type="match status" value="1"/>
</dbReference>
<name>A0A378JKK5_9GAMM</name>
<accession>A0A378JKK5</accession>
<reference evidence="2 3" key="1">
    <citation type="submission" date="2018-06" db="EMBL/GenBank/DDBJ databases">
        <authorList>
            <consortium name="Pathogen Informatics"/>
            <person name="Doyle S."/>
        </authorList>
    </citation>
    <scope>NUCLEOTIDE SEQUENCE [LARGE SCALE GENOMIC DNA]</scope>
    <source>
        <strain evidence="2 3">NCTC13316</strain>
    </source>
</reference>
<organism evidence="2 3">
    <name type="scientific">Legionella busanensis</name>
    <dbReference type="NCBI Taxonomy" id="190655"/>
    <lineage>
        <taxon>Bacteria</taxon>
        <taxon>Pseudomonadati</taxon>
        <taxon>Pseudomonadota</taxon>
        <taxon>Gammaproteobacteria</taxon>
        <taxon>Legionellales</taxon>
        <taxon>Legionellaceae</taxon>
        <taxon>Legionella</taxon>
    </lineage>
</organism>
<evidence type="ECO:0000313" key="2">
    <source>
        <dbReference type="EMBL" id="STX51765.1"/>
    </source>
</evidence>
<dbReference type="InterPro" id="IPR011008">
    <property type="entry name" value="Dimeric_a/b-barrel"/>
</dbReference>
<protein>
    <recommendedName>
        <fullName evidence="1">ABM domain-containing protein</fullName>
    </recommendedName>
</protein>